<evidence type="ECO:0000313" key="3">
    <source>
        <dbReference type="Proteomes" id="UP001596012"/>
    </source>
</evidence>
<keyword evidence="1" id="KW-0472">Membrane</keyword>
<reference evidence="3" key="1">
    <citation type="journal article" date="2019" name="Int. J. Syst. Evol. Microbiol.">
        <title>The Global Catalogue of Microorganisms (GCM) 10K type strain sequencing project: providing services to taxonomists for standard genome sequencing and annotation.</title>
        <authorList>
            <consortium name="The Broad Institute Genomics Platform"/>
            <consortium name="The Broad Institute Genome Sequencing Center for Infectious Disease"/>
            <person name="Wu L."/>
            <person name="Ma J."/>
        </authorList>
    </citation>
    <scope>NUCLEOTIDE SEQUENCE [LARGE SCALE GENOMIC DNA]</scope>
    <source>
        <strain evidence="3">DT43</strain>
    </source>
</reference>
<feature type="transmembrane region" description="Helical" evidence="1">
    <location>
        <begin position="25"/>
        <end position="47"/>
    </location>
</feature>
<dbReference type="RefSeq" id="WP_386349641.1">
    <property type="nucleotide sequence ID" value="NZ_JBHSFG010000066.1"/>
</dbReference>
<gene>
    <name evidence="2" type="ORF">ACFPH6_36110</name>
</gene>
<evidence type="ECO:0000256" key="1">
    <source>
        <dbReference type="SAM" id="Phobius"/>
    </source>
</evidence>
<dbReference type="Proteomes" id="UP001596012">
    <property type="component" value="Unassembled WGS sequence"/>
</dbReference>
<comment type="caution">
    <text evidence="2">The sequence shown here is derived from an EMBL/GenBank/DDBJ whole genome shotgun (WGS) entry which is preliminary data.</text>
</comment>
<sequence length="61" mass="6246">ITRSSQLDLMHTLLRAAANPRGRGLVLGLVVLVLALLGILAAAFGAAEHPAPGDQPVIRPG</sequence>
<accession>A0ABV8Z0G0</accession>
<keyword evidence="1" id="KW-1133">Transmembrane helix</keyword>
<name>A0ABV8Z0G0_9ACTN</name>
<keyword evidence="3" id="KW-1185">Reference proteome</keyword>
<organism evidence="2 3">
    <name type="scientific">Streptomyces xiangluensis</name>
    <dbReference type="NCBI Taxonomy" id="2665720"/>
    <lineage>
        <taxon>Bacteria</taxon>
        <taxon>Bacillati</taxon>
        <taxon>Actinomycetota</taxon>
        <taxon>Actinomycetes</taxon>
        <taxon>Kitasatosporales</taxon>
        <taxon>Streptomycetaceae</taxon>
        <taxon>Streptomyces</taxon>
    </lineage>
</organism>
<feature type="non-terminal residue" evidence="2">
    <location>
        <position position="1"/>
    </location>
</feature>
<evidence type="ECO:0000313" key="2">
    <source>
        <dbReference type="EMBL" id="MFC4469865.1"/>
    </source>
</evidence>
<dbReference type="EMBL" id="JBHSFG010000066">
    <property type="protein sequence ID" value="MFC4469865.1"/>
    <property type="molecule type" value="Genomic_DNA"/>
</dbReference>
<protein>
    <submittedName>
        <fullName evidence="2">Uncharacterized protein</fullName>
    </submittedName>
</protein>
<keyword evidence="1" id="KW-0812">Transmembrane</keyword>
<proteinExistence type="predicted"/>